<feature type="domain" description="Secretion system C-terminal sorting" evidence="2">
    <location>
        <begin position="361"/>
        <end position="437"/>
    </location>
</feature>
<keyword evidence="4" id="KW-1185">Reference proteome</keyword>
<feature type="chain" id="PRO_5047226856" evidence="1">
    <location>
        <begin position="24"/>
        <end position="439"/>
    </location>
</feature>
<comment type="caution">
    <text evidence="3">The sequence shown here is derived from an EMBL/GenBank/DDBJ whole genome shotgun (WGS) entry which is preliminary data.</text>
</comment>
<protein>
    <submittedName>
        <fullName evidence="3">T9SS type A sorting domain-containing protein</fullName>
    </submittedName>
</protein>
<dbReference type="InterPro" id="IPR026444">
    <property type="entry name" value="Secre_tail"/>
</dbReference>
<organism evidence="3 4">
    <name type="scientific">Pseudopedobacter beijingensis</name>
    <dbReference type="NCBI Taxonomy" id="1207056"/>
    <lineage>
        <taxon>Bacteria</taxon>
        <taxon>Pseudomonadati</taxon>
        <taxon>Bacteroidota</taxon>
        <taxon>Sphingobacteriia</taxon>
        <taxon>Sphingobacteriales</taxon>
        <taxon>Sphingobacteriaceae</taxon>
        <taxon>Pseudopedobacter</taxon>
    </lineage>
</organism>
<evidence type="ECO:0000259" key="2">
    <source>
        <dbReference type="Pfam" id="PF18962"/>
    </source>
</evidence>
<dbReference type="Pfam" id="PF18962">
    <property type="entry name" value="Por_Secre_tail"/>
    <property type="match status" value="1"/>
</dbReference>
<accession>A0ABW4IGA2</accession>
<reference evidence="4" key="1">
    <citation type="journal article" date="2019" name="Int. J. Syst. Evol. Microbiol.">
        <title>The Global Catalogue of Microorganisms (GCM) 10K type strain sequencing project: providing services to taxonomists for standard genome sequencing and annotation.</title>
        <authorList>
            <consortium name="The Broad Institute Genomics Platform"/>
            <consortium name="The Broad Institute Genome Sequencing Center for Infectious Disease"/>
            <person name="Wu L."/>
            <person name="Ma J."/>
        </authorList>
    </citation>
    <scope>NUCLEOTIDE SEQUENCE [LARGE SCALE GENOMIC DNA]</scope>
    <source>
        <strain evidence="4">CCUG 53762</strain>
    </source>
</reference>
<proteinExistence type="predicted"/>
<dbReference type="NCBIfam" id="TIGR04183">
    <property type="entry name" value="Por_Secre_tail"/>
    <property type="match status" value="1"/>
</dbReference>
<keyword evidence="1" id="KW-0732">Signal</keyword>
<evidence type="ECO:0000313" key="3">
    <source>
        <dbReference type="EMBL" id="MFD1631796.1"/>
    </source>
</evidence>
<evidence type="ECO:0000256" key="1">
    <source>
        <dbReference type="SAM" id="SignalP"/>
    </source>
</evidence>
<name>A0ABW4IGA2_9SPHI</name>
<evidence type="ECO:0000313" key="4">
    <source>
        <dbReference type="Proteomes" id="UP001597118"/>
    </source>
</evidence>
<dbReference type="EMBL" id="JBHUDG010000050">
    <property type="protein sequence ID" value="MFD1631796.1"/>
    <property type="molecule type" value="Genomic_DNA"/>
</dbReference>
<dbReference type="Proteomes" id="UP001597118">
    <property type="component" value="Unassembled WGS sequence"/>
</dbReference>
<sequence>MKSNLLKKSFLSFTLMMCTATFVSSQTRPTSLVPIKIKEEESYVQSFDEIIESTPNAGGIYPSGWGAWNVVASAVMGGTNPRVIEINIKDYDIAKLNMGGGANTTFASVYTFDKAIGFKNGNQTDYGIYTALNTEEVSNNRRVKVSFDAMVIRNLLGGDGGDLILALALQYRVGDTGNFINIGETIRNGEIQRNLGIIPASQQTFSFVLPAECSGNSIVHLRWITKYISGSYPLSSNNIPSFAIDNFMAEVVTTTPVNLKYFKGEVEANKVRLNWLTLSESNNSHFELFYSKNGKTFNFLERVEGNATTANVNTYSVYHQTPQVGANYYKLIQYDRDGTAQEKGISIVNFGLINSSKDLIIYPNPAYNEVNIKIEDLKGGLFSIQLYDVSGRKVYHQKHSLDKGNNTLRLALGGQIPAGQYFIKVDGNGSSKTGKLQVK</sequence>
<dbReference type="RefSeq" id="WP_379664162.1">
    <property type="nucleotide sequence ID" value="NZ_JBHUDG010000050.1"/>
</dbReference>
<feature type="signal peptide" evidence="1">
    <location>
        <begin position="1"/>
        <end position="23"/>
    </location>
</feature>
<gene>
    <name evidence="3" type="ORF">ACFSAH_18120</name>
</gene>